<dbReference type="AlphaFoldDB" id="A0A2D2DMB5"/>
<evidence type="ECO:0000313" key="1">
    <source>
        <dbReference type="EMBL" id="ATQ76091.1"/>
    </source>
</evidence>
<dbReference type="KEGG" id="mass:CR152_17295"/>
<proteinExistence type="predicted"/>
<protein>
    <submittedName>
        <fullName evidence="1">Uncharacterized protein</fullName>
    </submittedName>
</protein>
<keyword evidence="2" id="KW-1185">Reference proteome</keyword>
<sequence>MELNMDVARNLHSGELVEAEELWNMDVVDKDAYVCRGCATRVFPASYNPAVNKRRPYFTLGKGNHHAQGCDVDGENTIVSRARQERVGGSDGFPMPFPSKLSLSDAHPAGPAGHASAAFGSATLAAVHAAARGAARRQYHGHTVKTIRPLCRTYINFPNDRAYLPLEIPGVWGSTYAQLFWLIPNKKPAFFKNPRHLFHAPIRWKVEPVVSDTHCELTLSAGQWDSATRGYLSLCRLRVDWSGWSDTRRRTLLHEIEAARAESVEQARRDSQIKGWLFFIGTQDRTDPGLFHVDDARFICCLAARMTWPERQLAPA</sequence>
<name>A0A2D2DMB5_9BURK</name>
<gene>
    <name evidence="1" type="ORF">CR152_17295</name>
</gene>
<accession>A0A2D2DMB5</accession>
<dbReference type="EMBL" id="CP024608">
    <property type="protein sequence ID" value="ATQ76091.1"/>
    <property type="molecule type" value="Genomic_DNA"/>
</dbReference>
<reference evidence="1" key="1">
    <citation type="submission" date="2017-10" db="EMBL/GenBank/DDBJ databases">
        <title>Massilia psychrophilum sp. nov., a novel purple-pigmented bacterium isolated from Tianshan glacier, Xinjiang Municipality, China.</title>
        <authorList>
            <person name="Wang H."/>
        </authorList>
    </citation>
    <scope>NUCLEOTIDE SEQUENCE [LARGE SCALE GENOMIC DNA]</scope>
    <source>
        <strain evidence="1">B2</strain>
    </source>
</reference>
<dbReference type="Proteomes" id="UP000229897">
    <property type="component" value="Chromosome"/>
</dbReference>
<organism evidence="1 2">
    <name type="scientific">Massilia violaceinigra</name>
    <dbReference type="NCBI Taxonomy" id="2045208"/>
    <lineage>
        <taxon>Bacteria</taxon>
        <taxon>Pseudomonadati</taxon>
        <taxon>Pseudomonadota</taxon>
        <taxon>Betaproteobacteria</taxon>
        <taxon>Burkholderiales</taxon>
        <taxon>Oxalobacteraceae</taxon>
        <taxon>Telluria group</taxon>
        <taxon>Massilia</taxon>
    </lineage>
</organism>
<evidence type="ECO:0000313" key="2">
    <source>
        <dbReference type="Proteomes" id="UP000229897"/>
    </source>
</evidence>